<protein>
    <submittedName>
        <fullName evidence="3">Uncharacterized protein</fullName>
    </submittedName>
</protein>
<dbReference type="EMBL" id="JADGJW010000007">
    <property type="protein sequence ID" value="KAJ3228033.1"/>
    <property type="molecule type" value="Genomic_DNA"/>
</dbReference>
<keyword evidence="4" id="KW-1185">Reference proteome</keyword>
<feature type="compositionally biased region" description="Basic and acidic residues" evidence="1">
    <location>
        <begin position="3974"/>
        <end position="3983"/>
    </location>
</feature>
<feature type="region of interest" description="Disordered" evidence="1">
    <location>
        <begin position="1"/>
        <end position="34"/>
    </location>
</feature>
<evidence type="ECO:0000313" key="4">
    <source>
        <dbReference type="Proteomes" id="UP001211065"/>
    </source>
</evidence>
<evidence type="ECO:0000313" key="3">
    <source>
        <dbReference type="EMBL" id="KAJ3228033.1"/>
    </source>
</evidence>
<keyword evidence="2" id="KW-1133">Transmembrane helix</keyword>
<feature type="compositionally biased region" description="Basic and acidic residues" evidence="1">
    <location>
        <begin position="24"/>
        <end position="34"/>
    </location>
</feature>
<keyword evidence="2" id="KW-0812">Transmembrane</keyword>
<feature type="compositionally biased region" description="Polar residues" evidence="1">
    <location>
        <begin position="3984"/>
        <end position="3993"/>
    </location>
</feature>
<accession>A0AAD5Y3N4</accession>
<evidence type="ECO:0000256" key="2">
    <source>
        <dbReference type="SAM" id="Phobius"/>
    </source>
</evidence>
<evidence type="ECO:0000256" key="1">
    <source>
        <dbReference type="SAM" id="MobiDB-lite"/>
    </source>
</evidence>
<reference evidence="3" key="1">
    <citation type="submission" date="2020-05" db="EMBL/GenBank/DDBJ databases">
        <title>Phylogenomic resolution of chytrid fungi.</title>
        <authorList>
            <person name="Stajich J.E."/>
            <person name="Amses K."/>
            <person name="Simmons R."/>
            <person name="Seto K."/>
            <person name="Myers J."/>
            <person name="Bonds A."/>
            <person name="Quandt C.A."/>
            <person name="Barry K."/>
            <person name="Liu P."/>
            <person name="Grigoriev I."/>
            <person name="Longcore J.E."/>
            <person name="James T.Y."/>
        </authorList>
    </citation>
    <scope>NUCLEOTIDE SEQUENCE</scope>
    <source>
        <strain evidence="3">JEL0476</strain>
    </source>
</reference>
<dbReference type="Proteomes" id="UP001211065">
    <property type="component" value="Unassembled WGS sequence"/>
</dbReference>
<organism evidence="3 4">
    <name type="scientific">Clydaea vesicula</name>
    <dbReference type="NCBI Taxonomy" id="447962"/>
    <lineage>
        <taxon>Eukaryota</taxon>
        <taxon>Fungi</taxon>
        <taxon>Fungi incertae sedis</taxon>
        <taxon>Chytridiomycota</taxon>
        <taxon>Chytridiomycota incertae sedis</taxon>
        <taxon>Chytridiomycetes</taxon>
        <taxon>Lobulomycetales</taxon>
        <taxon>Lobulomycetaceae</taxon>
        <taxon>Clydaea</taxon>
    </lineage>
</organism>
<comment type="caution">
    <text evidence="3">The sequence shown here is derived from an EMBL/GenBank/DDBJ whole genome shotgun (WGS) entry which is preliminary data.</text>
</comment>
<proteinExistence type="predicted"/>
<keyword evidence="2" id="KW-0472">Membrane</keyword>
<feature type="transmembrane region" description="Helical" evidence="2">
    <location>
        <begin position="3496"/>
        <end position="3519"/>
    </location>
</feature>
<feature type="compositionally biased region" description="Polar residues" evidence="1">
    <location>
        <begin position="12"/>
        <end position="23"/>
    </location>
</feature>
<sequence>MKKQNLLPISKEISTSEKQGQDSSHQETFDIDKLNKKIEKHDPKILTKKKNLSKTNLSSGQVSLPCLENEPPLILNKIEEVMSSSNQETIILKDVDLEENVDYTESKRTSSFSDLSKHYFSSPVSPAASPYFFKQKKRLSTEDISDDTMSIISNTFSIKVNHDTLPNYKGPTLCDVKYPDLAAYTTKNPLNSNTFEVIHFNFEGSDFKFENYDESKMSYVIKGKNGSYMLCGALQGSIELKAKIITKNNKNVEALIENPFDDSFSIKLCRNGYEIFTSGFNVKNLHFEWIKILENIYVLVNHESKLVVSRFEKILDNSSMLVDKGKLQIFPFEFDMDNLVLSTFFVTFSNYSKKNNEFTNQNIPILNFEDAKMKNMSTSMTGVASNTPSLTKTIIKKKSGEISSSLANRKSVFIIENEPMHENGSVPVVSTTYSATAMENIPVSSTVGNLAGMEKNANQTFQQYENTSHLLNSDYSDQALEEMKAMLLGLSSKKKEKVRENENYSDFQKLPIIVDDSSTSEQKPCSNKISEEVADKSLGSPKKLIEELQDCNSNFLSQNIQGNTSPIRIRPDKRNLLEVKKDLSNGQKRFSNPEPFGISSQEMDSSFSKRYSVPFFTGEEVSNLLKKDDILAESLKKDDNGKSEVGKPRLAQNKKSVLNPIHRNKSIKYSEGTLEELKARVFQAANKNPLARNKSVKYSEETLEEMKHLVLKKEENNAKSDEDTVQYTDEMFEQLKAVMLANAALKKKEAEEAQAKLENDNGEKISSHQAEDTMHATGQPLPREGAYESIVGTEKVDVNLLPIYSGKFGKTLSDLEEPKIWQYLELTENAEVFYHNTCLYGGFKGNFTDLMYNLYINAGENFETIVLKPGRQDLSTILFRNGTSIFTRGFCLILNKKLTHYEWIKVGVEKFKLLNHEENLILASFEKVLASKAELKIFPPAFHLFDLVVATFFITHEKHALDRPDKKGKKIYQSADIEVLLETNGKTASLPVTSAPKEVKKVLQEVVENAAIAEVNNEVGMEITVPDVSAVNIMKRPGKASLQPYTNAVPESALNQDSGLGRNIRSREAPLLNEEENEKKNLSEPPSEPVLVPIIVENLPLYNVTRENSISDIKVLRLSGFSENDLDSAKIFNFMKQKNGSIVFENENKDDISFSITGSGKSTQVFGGIDGKFHTLLYKIMLNYGENFETLIEKPGIQDRSIFLFRNGYFNFTRGFCLRDPEDKEKLIHYEWIRTGQAEFKLICHELKVIVAHFGRPMNTGPGSKGSIRVYSVGFKIMDLVIATFFVHYDKARYDKPDKQKRLEAADVPMIGMRNTNDGIRENIPVPQKPNVDFELLPVYSPKAITLSDELVLKLGSYKEKETGDVKLYTFNRTAMDTSVFECTNNAENSYFVKGSNVKTTLLAGLTNYAAVLKYKIILKSGENFETVIEKPGDQQLSVILTRNGHFNFTRGFCLMEGNKLTHYEWLRTGEDEFKLLNHEKQVVVAHFGRPMMTSGANNKGQVRVYAPGFEIIDLLIATFFVHYEKSRLDKPDRNKRIQKEKEEKRNSRSFVESKIDPDYIVNDELIPIYHGKTLSDLSVLKLSEYQEKDVAEGRSFTGNLIHSSFSFKFLPVKKISKSHCSFTLVNARFDDIGYAVKGYAETAKLFSGVKGNVAELCYQIILNAGETYETVLEKPGNQNLTVKLIRHGRNRFTRGFCMDIGGGVMNHFEWLQTGDNEFKMVNHEELLILAHFGKPMSKLKGDGELRIYPTAFAILDLVIATFFVVFEKVKYDKPEEVDLQKVVTGKSINDLKYTPTVDIELLPIYTNIGTTLSDIEVLRLSAYKEEADSLSETFDVSKLSSGNTSFESVKSGGSCFVIKGTNGNKLWFKIYLFFSDSTTLFAGTKGNCTQIVYKINLAPGEVTETIVEKPRNQMLSTIVFRNGITNFTRGFCLIDKKKIFHYEWVRTGEQEFKLLQHEDSLVAAHFGRPMKTSGLNNKGQLRIYERFFSIIDLIVATFFVMYEKGRFDKVIASNKKGDYSGKISIYEMNHAPTIDMELLPVYTDQGRTLSDIEVPHLSEYTENIDLPFKSFNVLKQSKGSTLFESSGFGGICYLIKGQNNTTTLFSGIKGNLTEVVYKIYLSPGETVETVIEKPNSKDLSVILFRNGRDYFTRGFCLFVDGNLMHYEWLRTGTEEFKLINHENKLIVAHFGRPMKTSGLHNKGDIRVYEAGLSIIGLIIATFYVAYEKVKYDESAKAEHYATLVDNKSPEFSTIDIDAIPVYDDSGNTLSDIEIIRLGQYSEAAHSEANFYNYIRTSKGKVTFENAKSGGVSYSIKGTEHSTKLVSGVNGIYNEIRYKVYLRSGEAIETLLEKPNNQELSVILKRNGLHKFSRGFVLMENESLSHYEWLRTGEEEFKLVNHDKMVVIAHFGHPMNASGFNNKGEIRVYPLGFYIVDLILATFYVSVEKTKFDKVGKVETLLRNNDEQISNLPTIDIDNLPVYDNTGKTFCDMKILRFSEYKEDASANSKAFNFLRSSKGNVTFENLRTGGLSYTVRGTDHSSVLLGGVGGNFRELMYKIYLRPGENLETLLEKPDSQELSVMLYRNGTHNYTRGFCLKEGESLMHYEWLRTGEEEFKLFNHENLVVVAHFGRPMKTSGMKNKGELRVYTSGYSITDLVVATFYVCYEKIKFDRLVKQKPNQDIDVDNLPSVDIDTLPVYNNNGKTLSDIEVLNLGKYREEAAIEADTYNCNTIFFKLPFNNVSDIRTSRGVVTFENKKMGGFSYSMKGTEKITLMYGGINGAFTDLKYKLYLRPGENFTNLVEKPDNQELSVILYRNGNTHFTRGFCLYETDSIMHYEWLRTGSEEFKLVNHENMVIVAHFNRPMRTSGFNNKGELRVYRNGKLLADLIAATFYITYEKFKFDKIQTREIKNVTETSNYPSIDIDALPLYDGSGITLSDIDVIRLGSYKEESIAVETFHCIFLQKISKKSKKLFLVVIRAKGNTTFENLRQSDTTVLLGGTNKIYREVMYNIYLRPGENFETLFEKPDNQEYSALLFRNGKYKFTRGFCLLENGNKSFYEWLRTGDEEFKLVNHQKSLVVAHFGRPMRTSGINNKGEFRIYSSGTALTDLIFATFFVVYEKCNLDKMVTNDSVPNKNNNDDYPSINIDLLPVYDGSGKTLSDTEVLRLGNYAEDASSADTYNFIRSKGKVSFENVRASHASYFVKGSNLFTVLLGGTQKSNLQLKYKIYLRPGENFETLLEKPNNQELSVMLYRNGKNKFSRGFCLMENENKVHYEWLRTGEEEFKLVKHESLEIFAHFGRPMKTSGLSNKGEMRVYHIGTAITDLILASFFVNYENLPYDKINIGYDRTQKCATDVPSIDANALPVYDRDGKTLSDVEVFIFVSFNIELLGLTALFTGQNKNYTELAYNIYLQQGETFETLLEKPGSQQYSVILYRNGKAKFTRGFCMIENGTKMHYEWVRTGEEEFKLLNHENLHVVAHFLRPMKTSGYNNKGVLRVFPCGLVIINLIVATFYVTYEKNKFDKALSYIAGDKQRNAENYPTVDIHAIPIYSDTTKSLCDLDFVRLTEYKENFETIKRTLNVVGSKGKLFFENVKKSDLSYIVKSSDHCTVLFSGCDGNLVEVNYKMYLRAGEVIETILEKPENLMLSVICVRKGVKKFTRGFCLLLNGKLNHYEWLKTGDDEFKLLHHEEFLVLAHFGRPMKTSGFNNRGELRIYSSGLFICDLIVASFYVHYEKSNLDKPGMSIAAEEKKLQHGKDSVNTQQLPIYSSKGKTLSDIEQYRLSNYNEDFSAATASFNVISVKSGNLAFENVKASEASYLLQNSKSSTILYRGTRGQYSQIMYFIELQEGETFETLLVKPQNQQLSAILFRNGTFKFTRGFCLSQNGNLIHYEWLRTGREEFKLVCHEQLSVIAHFGRPMKTAGKTVGELRVYNDQFVDLVLATFYVSYEKCEYDKPTKEQYAKTYSQPLEPHVKTEDNSRNRTNSNVQRQTETDRISERLPVPTTGQDFDVDSLPVYGGKSFTLNDVRTVRVTDYEEPALHQAKSFNFNRSLTGNVSFDNERAMSTTLHGGQKGQYSQLMYHIKLEPGENFKTLVLKPRCEKYSVVLYRNGTFNFTRGFCLVDDSGALMHYEWVQTADNEFKLFNHEEKQISAHFGRPMTTSGLRNKGKLRIYEDSYPFTDLVIATFYVCYEKYKLDVPSDNRKYRDVISHEVLSASKAPISDTSEVDAENSNDVDNYTKHIPTTGQEFDVASLPVYGGNAITLNDMRSIKISDYEESELHTAKTFNCMNSFFFTAFNCMFLVVRSLKGTFSFDNLKASETSFSIKGSNLSTTLHGGVKGQYYQLMYQIYLDPGENFKTIVVKPRCEMFSVVLYRNGTFNFTRGFCLANADGFLTHYEWIQTAEFEFKLFNHEDRVIVSVNCIRHFGKPMVTAGIGNKGQLRIYPAGYDIADLVVATFFVTFEKYKLDIPSDRKHYRDKEDSKQKYFKDKVERKNSTDSSSFEAVEYKEATADVKVSSSKQRVPSSGQEFDVESLPVYGGKAKTLNDLRSIRITDYSETKIAQAKTFNFTRSLKGTVSFDNARGGDSSYTVKGSNLSTTLYGGPKGQFAQLLYQIKLEGGENYKTLIIKPRCEKYSVILYRNGTFNFTRGFCLINDTGKLYHYEWAQTAENEFKLFSHKEMVIVAHFGKPMTTSGFGNKGQLRVYPEGFEFEDLVIATFFATYEKFKLDVPSNVRNYRELVSEAGSSIDESSSDDDASYLDPPSYIPPASTREKKTELEQTSMAKNGNIRSDEIPIYSGRNGKTVSDLEYIPWDNYSEDKSGGKTYFKMLRTNNSDTSFTNSNTRDISYLIKRSNVSATMFSGFNGNYSELAYIIHLAPGENFETLIEKPNIQDLCIKLFRNGTFIFTRGFCLKLRKRLFHYEWLQSGEDEFKLLQHENSTVVAYFGKSTKASSEAKLCINSSGSHLIELIICTFYVHYEKYKLDVPSKPISVRNKDTYPPADALNLVQKTNYLHERKSSFVNNPVNISLLPIYSGVSGKTLSDTIEIDLSQFVEDIYGESKSFNYLRQLNGTVSFESLNVNGLSYDIKGSNQYTTLYGGKKGEVQELKYKIYLESGENFETVLEKPFCQEYSAKLFRNGFFKFTRAFCLLENGFLLHYEWIQKGEREFKLINHEKMAVIAHFGCPVSASRYNNTGQIRVYSAGFRFLDLILSSFYVCIEKYKLDRSVRSEEKKHSTSPVGFENNELIEQLYDHTVDQLYDHTVEHLYEEPYSEPYDVDHSDGANDRQPDNDIQHIKSNRLSHAVKEYPHVDLNTLPYYDGPTFGNQLNINQNFFKEARLIEAKFFNVHNSSGIGLFFESSSDRDISYAVEKADNDIYNIYGGFKDENMKLVYKCHLKANKTYESFLENRTNASLSVRFQLNGSVRPIRGFSLKEKGHITHFEWLFVNADECKLICHEKMEVAAHFGKPVTTSGYGHRGQIRIYPIAYHFIDLVIASYFTTRKLSELDNSGGHLPQGVNNGNWSHPPPANAQLATAKFVRNLQPITYLEPNEPSEVDNADNTTTSVTKNQNYDDFFEKNEEPISFIDPSEFDLEELPKYNGATFSDMEFISLNNFKRENENEAKVMNVVRPVLEVKNLIFEAVLEGGISYAIKSPSRSSATLHRGLKNGKFELRYKINKKAGQKFDILIENPFNPRMSIILKRIGNKKYTRGFCLTEDSGLSHYEWVRSKDAEMTLVNHESFHIVASIFYDEFDNVNSNVSTDSKLNEVLQDFNNKSEPIPPADKKTSNKLLTREDALKISSAFYETLGRKVK</sequence>
<gene>
    <name evidence="3" type="ORF">HK099_007314</name>
</gene>
<name>A0AAD5Y3N4_9FUNG</name>
<feature type="region of interest" description="Disordered" evidence="1">
    <location>
        <begin position="4748"/>
        <end position="4778"/>
    </location>
</feature>
<feature type="region of interest" description="Disordered" evidence="1">
    <location>
        <begin position="3968"/>
        <end position="3997"/>
    </location>
</feature>